<reference evidence="1 2" key="1">
    <citation type="journal article" date="2018" name="Science">
        <title>The opium poppy genome and morphinan production.</title>
        <authorList>
            <person name="Guo L."/>
            <person name="Winzer T."/>
            <person name="Yang X."/>
            <person name="Li Y."/>
            <person name="Ning Z."/>
            <person name="He Z."/>
            <person name="Teodor R."/>
            <person name="Lu Y."/>
            <person name="Bowser T.A."/>
            <person name="Graham I.A."/>
            <person name="Ye K."/>
        </authorList>
    </citation>
    <scope>NUCLEOTIDE SEQUENCE [LARGE SCALE GENOMIC DNA]</scope>
    <source>
        <strain evidence="2">cv. HN1</strain>
        <tissue evidence="1">Leaves</tissue>
    </source>
</reference>
<name>A0A4Y7JS41_PAPSO</name>
<dbReference type="Gramene" id="RZC62761">
    <property type="protein sequence ID" value="RZC62761"/>
    <property type="gene ID" value="C5167_024531"/>
</dbReference>
<organism evidence="1 2">
    <name type="scientific">Papaver somniferum</name>
    <name type="common">Opium poppy</name>
    <dbReference type="NCBI Taxonomy" id="3469"/>
    <lineage>
        <taxon>Eukaryota</taxon>
        <taxon>Viridiplantae</taxon>
        <taxon>Streptophyta</taxon>
        <taxon>Embryophyta</taxon>
        <taxon>Tracheophyta</taxon>
        <taxon>Spermatophyta</taxon>
        <taxon>Magnoliopsida</taxon>
        <taxon>Ranunculales</taxon>
        <taxon>Papaveraceae</taxon>
        <taxon>Papaveroideae</taxon>
        <taxon>Papaver</taxon>
    </lineage>
</organism>
<dbReference type="AlphaFoldDB" id="A0A4Y7JS41"/>
<proteinExistence type="predicted"/>
<sequence>MDSTKKSMQKESWCMARSMLWMVYNMRCAVVVLLRIVGPELQLCSSLKKMFQLGPELQIVDMSTYRPQSYLRGAAIHGVSVECDLSMKASKVVAMIFLEEEGNIVDLEVEVQCIEEIDRVRIMEWKTVKFMTDKGPSSNKD</sequence>
<keyword evidence="2" id="KW-1185">Reference proteome</keyword>
<dbReference type="Proteomes" id="UP000316621">
    <property type="component" value="Chromosome 5"/>
</dbReference>
<gene>
    <name evidence="1" type="ORF">C5167_024531</name>
</gene>
<protein>
    <submittedName>
        <fullName evidence="1">Uncharacterized protein</fullName>
    </submittedName>
</protein>
<accession>A0A4Y7JS41</accession>
<evidence type="ECO:0000313" key="2">
    <source>
        <dbReference type="Proteomes" id="UP000316621"/>
    </source>
</evidence>
<dbReference type="EMBL" id="CM010719">
    <property type="protein sequence ID" value="RZC62761.1"/>
    <property type="molecule type" value="Genomic_DNA"/>
</dbReference>
<evidence type="ECO:0000313" key="1">
    <source>
        <dbReference type="EMBL" id="RZC62761.1"/>
    </source>
</evidence>